<reference evidence="4" key="1">
    <citation type="submission" date="2017-08" db="EMBL/GenBank/DDBJ databases">
        <authorList>
            <person name="Varghese N."/>
            <person name="Submissions S."/>
        </authorList>
    </citation>
    <scope>NUCLEOTIDE SEQUENCE [LARGE SCALE GENOMIC DNA]</scope>
    <source>
        <strain evidence="4">JC22</strain>
    </source>
</reference>
<dbReference type="PANTHER" id="PTHR41287:SF1">
    <property type="entry name" value="PROTEIN YMFN"/>
    <property type="match status" value="1"/>
</dbReference>
<dbReference type="Pfam" id="PF20441">
    <property type="entry name" value="TerL_nuclease"/>
    <property type="match status" value="1"/>
</dbReference>
<evidence type="ECO:0000313" key="4">
    <source>
        <dbReference type="Proteomes" id="UP000219636"/>
    </source>
</evidence>
<proteinExistence type="predicted"/>
<dbReference type="Proteomes" id="UP000219636">
    <property type="component" value="Unassembled WGS sequence"/>
</dbReference>
<protein>
    <submittedName>
        <fullName evidence="3">Phage terminase large subunit-like protein</fullName>
    </submittedName>
</protein>
<dbReference type="PANTHER" id="PTHR41287">
    <property type="match status" value="1"/>
</dbReference>
<dbReference type="InterPro" id="IPR046461">
    <property type="entry name" value="TerL_ATPase"/>
</dbReference>
<dbReference type="Pfam" id="PF03354">
    <property type="entry name" value="TerL_ATPase"/>
    <property type="match status" value="1"/>
</dbReference>
<dbReference type="RefSeq" id="WP_097073802.1">
    <property type="nucleotide sequence ID" value="NZ_OBMQ01000007.1"/>
</dbReference>
<sequence>MTNYILEYYEKIESGEINACKRIKQQYKKLVDDINNPKEPYIFDLELANKPIEFIETFCCTAQGSSMGMPMQLMLFQKAKLQATFGFVHQETKFRKYTEVFDLRGRKNGKTTENSALSLFMLIGDGEGSAECYFIATKLQQAYKGFEEALKMVSQSPLLSSHLKKRKTDLYFANTFSKLQPLASATQSLDGLHSHYVCVDELAAIKNRDIYDLMKQSTSAREQPLITTISTNGFVRDNIFDSQYDYACDVLDGKINDEHFLAFIYELDDVNEWEIEDCWIKANPALDVIKKRDELRGYVEKAKVDASFKPTVLVKDFNVKQSASTAWLSWETLNNEATFNIKEMGFKYGILGFDRSETTDLTAATLLLMKPNDDTIYSHSMYWLPSMTLLERSKEDGVPYSTFHTKGLLRTSGDYKIDMRDVLDWVVEIREQYGIYILWCGYDRWHVDDSTLDNFKSELGRDAMIPVRQGAITLSDPMKNFEADLRANLINYNNNNLTKMCLVNTEIKVDTNGNIAPVKGRDPRKRIDGTISHLCAYTILMDKKNDYLNMIG</sequence>
<dbReference type="AlphaFoldDB" id="A0A285SXT4"/>
<evidence type="ECO:0000313" key="3">
    <source>
        <dbReference type="EMBL" id="SOC12860.1"/>
    </source>
</evidence>
<feature type="domain" description="Terminase large subunit-like ATPase" evidence="1">
    <location>
        <begin position="76"/>
        <end position="247"/>
    </location>
</feature>
<name>A0A285SXT4_9BACL</name>
<dbReference type="Gene3D" id="3.40.50.300">
    <property type="entry name" value="P-loop containing nucleotide triphosphate hydrolases"/>
    <property type="match status" value="1"/>
</dbReference>
<dbReference type="EMBL" id="OBMQ01000007">
    <property type="protein sequence ID" value="SOC12860.1"/>
    <property type="molecule type" value="Genomic_DNA"/>
</dbReference>
<dbReference type="InterPro" id="IPR005021">
    <property type="entry name" value="Terminase_largesu-like"/>
</dbReference>
<feature type="domain" description="Terminase large subunit-like endonuclease" evidence="2">
    <location>
        <begin position="254"/>
        <end position="537"/>
    </location>
</feature>
<dbReference type="InterPro" id="IPR027417">
    <property type="entry name" value="P-loop_NTPase"/>
</dbReference>
<evidence type="ECO:0000259" key="1">
    <source>
        <dbReference type="Pfam" id="PF03354"/>
    </source>
</evidence>
<dbReference type="InterPro" id="IPR046462">
    <property type="entry name" value="TerL_nuclease"/>
</dbReference>
<keyword evidence="4" id="KW-1185">Reference proteome</keyword>
<gene>
    <name evidence="3" type="ORF">SAMN05880501_10764</name>
</gene>
<organism evidence="3 4">
    <name type="scientific">Ureibacillus xyleni</name>
    <dbReference type="NCBI Taxonomy" id="614648"/>
    <lineage>
        <taxon>Bacteria</taxon>
        <taxon>Bacillati</taxon>
        <taxon>Bacillota</taxon>
        <taxon>Bacilli</taxon>
        <taxon>Bacillales</taxon>
        <taxon>Caryophanaceae</taxon>
        <taxon>Ureibacillus</taxon>
    </lineage>
</organism>
<dbReference type="OrthoDB" id="9760250at2"/>
<accession>A0A285SXT4</accession>
<dbReference type="GO" id="GO:0004519">
    <property type="term" value="F:endonuclease activity"/>
    <property type="evidence" value="ECO:0007669"/>
    <property type="project" value="InterPro"/>
</dbReference>
<evidence type="ECO:0000259" key="2">
    <source>
        <dbReference type="Pfam" id="PF20441"/>
    </source>
</evidence>